<name>A0A845F2R4_9BACL</name>
<dbReference type="EMBL" id="WMEY01000006">
    <property type="protein sequence ID" value="MYL65332.1"/>
    <property type="molecule type" value="Genomic_DNA"/>
</dbReference>
<proteinExistence type="inferred from homology"/>
<dbReference type="SUPFAM" id="SSF48150">
    <property type="entry name" value="DNA-glycosylase"/>
    <property type="match status" value="1"/>
</dbReference>
<organism evidence="7 8">
    <name type="scientific">Guptibacillus hwajinpoensis</name>
    <dbReference type="NCBI Taxonomy" id="208199"/>
    <lineage>
        <taxon>Bacteria</taxon>
        <taxon>Bacillati</taxon>
        <taxon>Bacillota</taxon>
        <taxon>Bacilli</taxon>
        <taxon>Bacillales</taxon>
        <taxon>Guptibacillaceae</taxon>
        <taxon>Guptibacillus</taxon>
    </lineage>
</organism>
<dbReference type="InterPro" id="IPR011257">
    <property type="entry name" value="DNA_glycosylase"/>
</dbReference>
<accession>A0A845F2R4</accession>
<evidence type="ECO:0000256" key="2">
    <source>
        <dbReference type="ARBA" id="ARBA00010817"/>
    </source>
</evidence>
<evidence type="ECO:0000313" key="8">
    <source>
        <dbReference type="Proteomes" id="UP000447833"/>
    </source>
</evidence>
<dbReference type="Gene3D" id="1.10.1670.40">
    <property type="match status" value="1"/>
</dbReference>
<dbReference type="Proteomes" id="UP000447833">
    <property type="component" value="Unassembled WGS sequence"/>
</dbReference>
<reference evidence="7 8" key="1">
    <citation type="submission" date="2019-11" db="EMBL/GenBank/DDBJ databases">
        <title>Genome sequences of 17 halophilic strains isolated from different environments.</title>
        <authorList>
            <person name="Furrow R.E."/>
        </authorList>
    </citation>
    <scope>NUCLEOTIDE SEQUENCE [LARGE SCALE GENOMIC DNA]</scope>
    <source>
        <strain evidence="7 8">22506_14_FS</strain>
    </source>
</reference>
<dbReference type="InterPro" id="IPR051912">
    <property type="entry name" value="Alkylbase_DNA_Glycosylase/TA"/>
</dbReference>
<dbReference type="RefSeq" id="WP_160920675.1">
    <property type="nucleotide sequence ID" value="NZ_WMEY01000006.1"/>
</dbReference>
<evidence type="ECO:0000256" key="1">
    <source>
        <dbReference type="ARBA" id="ARBA00000086"/>
    </source>
</evidence>
<dbReference type="EC" id="3.2.2.21" evidence="3"/>
<comment type="caution">
    <text evidence="7">The sequence shown here is derived from an EMBL/GenBank/DDBJ whole genome shotgun (WGS) entry which is preliminary data.</text>
</comment>
<dbReference type="Pfam" id="PF00730">
    <property type="entry name" value="HhH-GPD"/>
    <property type="match status" value="1"/>
</dbReference>
<sequence>MWAEKIFPQKPYNVNRLFRRLNLDPLQCVDDHNQILKVPLIIQQEKEVYSVQFIGTDEQPCFEISGQDDSKRDEAVTRINQMFDFQMDTPSISSTLRKANIHSLVDNYIGMPIICEPDVYSALLKNIVHQQLNMKFAYTLMYRFVTRYGTKMDDVWFYPNPEIVSKLKVDELRELQFSKRKAEYVIGIAEKIVSGDLKLEKLYAQTNKEVYDELLPIRGVGPWTVECVLLFGLGRKDILPAGDVGIQNALMEWYQLPTKPSKEEVQAYRKKWSPYSSYVSMYLWESLSG</sequence>
<evidence type="ECO:0000256" key="3">
    <source>
        <dbReference type="ARBA" id="ARBA00012000"/>
    </source>
</evidence>
<dbReference type="AlphaFoldDB" id="A0A845F2R4"/>
<dbReference type="GO" id="GO:0005737">
    <property type="term" value="C:cytoplasm"/>
    <property type="evidence" value="ECO:0007669"/>
    <property type="project" value="TreeGrafter"/>
</dbReference>
<protein>
    <recommendedName>
        <fullName evidence="3">DNA-3-methyladenine glycosylase II</fullName>
        <ecNumber evidence="3">3.2.2.21</ecNumber>
    </recommendedName>
</protein>
<dbReference type="PANTHER" id="PTHR43003">
    <property type="entry name" value="DNA-3-METHYLADENINE GLYCOSYLASE"/>
    <property type="match status" value="1"/>
</dbReference>
<comment type="similarity">
    <text evidence="2">Belongs to the alkylbase DNA glycosidase AlkA family.</text>
</comment>
<dbReference type="FunFam" id="1.10.340.30:FF:000004">
    <property type="entry name" value="DNA-3-methyladenine glycosylase II"/>
    <property type="match status" value="1"/>
</dbReference>
<comment type="catalytic activity">
    <reaction evidence="1">
        <text>Hydrolysis of alkylated DNA, releasing 3-methyladenine, 3-methylguanine, 7-methylguanine and 7-methyladenine.</text>
        <dbReference type="EC" id="3.2.2.21"/>
    </reaction>
</comment>
<evidence type="ECO:0000256" key="5">
    <source>
        <dbReference type="ARBA" id="ARBA00023204"/>
    </source>
</evidence>
<dbReference type="GO" id="GO:0032131">
    <property type="term" value="F:alkylated DNA binding"/>
    <property type="evidence" value="ECO:0007669"/>
    <property type="project" value="TreeGrafter"/>
</dbReference>
<dbReference type="Gene3D" id="1.10.340.30">
    <property type="entry name" value="Hypothetical protein, domain 2"/>
    <property type="match status" value="1"/>
</dbReference>
<evidence type="ECO:0000313" key="7">
    <source>
        <dbReference type="EMBL" id="MYL65332.1"/>
    </source>
</evidence>
<dbReference type="GO" id="GO:0032993">
    <property type="term" value="C:protein-DNA complex"/>
    <property type="evidence" value="ECO:0007669"/>
    <property type="project" value="TreeGrafter"/>
</dbReference>
<evidence type="ECO:0000259" key="6">
    <source>
        <dbReference type="SMART" id="SM00478"/>
    </source>
</evidence>
<dbReference type="CDD" id="cd00056">
    <property type="entry name" value="ENDO3c"/>
    <property type="match status" value="1"/>
</dbReference>
<keyword evidence="5" id="KW-0234">DNA repair</keyword>
<evidence type="ECO:0000256" key="4">
    <source>
        <dbReference type="ARBA" id="ARBA00022763"/>
    </source>
</evidence>
<keyword evidence="4" id="KW-0227">DNA damage</keyword>
<gene>
    <name evidence="7" type="ORF">GLW07_18395</name>
</gene>
<feature type="domain" description="HhH-GPD" evidence="6">
    <location>
        <begin position="128"/>
        <end position="287"/>
    </location>
</feature>
<dbReference type="PANTHER" id="PTHR43003:SF5">
    <property type="entry name" value="DNA-3-METHYLADENINE GLYCOSYLASE"/>
    <property type="match status" value="1"/>
</dbReference>
<dbReference type="GO" id="GO:0008725">
    <property type="term" value="F:DNA-3-methyladenine glycosylase activity"/>
    <property type="evidence" value="ECO:0007669"/>
    <property type="project" value="TreeGrafter"/>
</dbReference>
<dbReference type="GO" id="GO:0006307">
    <property type="term" value="P:DNA alkylation repair"/>
    <property type="evidence" value="ECO:0007669"/>
    <property type="project" value="TreeGrafter"/>
</dbReference>
<dbReference type="GO" id="GO:0006285">
    <property type="term" value="P:base-excision repair, AP site formation"/>
    <property type="evidence" value="ECO:0007669"/>
    <property type="project" value="TreeGrafter"/>
</dbReference>
<dbReference type="InterPro" id="IPR003265">
    <property type="entry name" value="HhH-GPD_domain"/>
</dbReference>
<dbReference type="GO" id="GO:0043916">
    <property type="term" value="F:DNA-7-methylguanine glycosylase activity"/>
    <property type="evidence" value="ECO:0007669"/>
    <property type="project" value="TreeGrafter"/>
</dbReference>
<dbReference type="SMART" id="SM00478">
    <property type="entry name" value="ENDO3c"/>
    <property type="match status" value="1"/>
</dbReference>